<dbReference type="Pfam" id="PF12953">
    <property type="entry name" value="DUF3842"/>
    <property type="match status" value="1"/>
</dbReference>
<dbReference type="RefSeq" id="WP_004827091.1">
    <property type="nucleotide sequence ID" value="NZ_JRMW01000037.1"/>
</dbReference>
<comment type="caution">
    <text evidence="1">The sequence shown here is derived from an EMBL/GenBank/DDBJ whole genome shotgun (WGS) entry which is preliminary data.</text>
</comment>
<dbReference type="eggNOG" id="ENOG503194H">
    <property type="taxonomic scope" value="Bacteria"/>
</dbReference>
<dbReference type="InterPro" id="IPR024208">
    <property type="entry name" value="DUF3842"/>
</dbReference>
<sequence length="134" mass="14137">MNVLVIDAQGGGLGKQIVGSIREKHKDLDITCVGTNSHATSAMLKAGASRAATGENALIVNSHKADIIIGPIGILLTNSMCGEITSKMAEAVSVSRAKRILIPFLHDDNVIVGVSDYSMKKLISLALEELEKNI</sequence>
<proteinExistence type="predicted"/>
<name>A0A095X1T6_9FIRM</name>
<dbReference type="Proteomes" id="UP000029579">
    <property type="component" value="Unassembled WGS sequence"/>
</dbReference>
<reference evidence="1 2" key="1">
    <citation type="submission" date="2014-07" db="EMBL/GenBank/DDBJ databases">
        <authorList>
            <person name="McCorrison J."/>
            <person name="Sanka R."/>
            <person name="Torralba M."/>
            <person name="Gillis M."/>
            <person name="Haft D.H."/>
            <person name="Methe B."/>
            <person name="Sutton G."/>
            <person name="Nelson K.E."/>
        </authorList>
    </citation>
    <scope>NUCLEOTIDE SEQUENCE [LARGE SCALE GENOMIC DNA]</scope>
    <source>
        <strain evidence="1 2">S7-1-13</strain>
    </source>
</reference>
<organism evidence="1 2">
    <name type="scientific">Anaerococcus lactolyticus S7-1-13</name>
    <dbReference type="NCBI Taxonomy" id="1284686"/>
    <lineage>
        <taxon>Bacteria</taxon>
        <taxon>Bacillati</taxon>
        <taxon>Bacillota</taxon>
        <taxon>Tissierellia</taxon>
        <taxon>Tissierellales</taxon>
        <taxon>Peptoniphilaceae</taxon>
        <taxon>Anaerococcus</taxon>
    </lineage>
</organism>
<accession>A0A095X1T6</accession>
<gene>
    <name evidence="1" type="ORF">HMPREF1630_06505</name>
</gene>
<dbReference type="OrthoDB" id="9797117at2"/>
<evidence type="ECO:0008006" key="3">
    <source>
        <dbReference type="Google" id="ProtNLM"/>
    </source>
</evidence>
<evidence type="ECO:0000313" key="1">
    <source>
        <dbReference type="EMBL" id="KGF03696.1"/>
    </source>
</evidence>
<evidence type="ECO:0000313" key="2">
    <source>
        <dbReference type="Proteomes" id="UP000029579"/>
    </source>
</evidence>
<protein>
    <recommendedName>
        <fullName evidence="3">DUF3842 family protein</fullName>
    </recommendedName>
</protein>
<dbReference type="EMBL" id="JRMW01000037">
    <property type="protein sequence ID" value="KGF03696.1"/>
    <property type="molecule type" value="Genomic_DNA"/>
</dbReference>
<dbReference type="AlphaFoldDB" id="A0A095X1T6"/>